<accession>A0A9N8KV49</accession>
<dbReference type="OrthoDB" id="4153866at2759"/>
<protein>
    <submittedName>
        <fullName evidence="1">Uncharacterized protein</fullName>
    </submittedName>
</protein>
<evidence type="ECO:0000313" key="1">
    <source>
        <dbReference type="EMBL" id="CAD0113290.1"/>
    </source>
</evidence>
<reference evidence="1" key="1">
    <citation type="submission" date="2020-06" db="EMBL/GenBank/DDBJ databases">
        <authorList>
            <person name="Onetto C."/>
        </authorList>
    </citation>
    <scope>NUCLEOTIDE SEQUENCE</scope>
</reference>
<gene>
    <name evidence="1" type="ORF">AWRI4620_LOCUS7545</name>
</gene>
<dbReference type="EMBL" id="CAINUL010000016">
    <property type="protein sequence ID" value="CAD0113290.1"/>
    <property type="molecule type" value="Genomic_DNA"/>
</dbReference>
<dbReference type="PANTHER" id="PTHR31571:SF1">
    <property type="entry name" value="ALTERED INHERITANCE OF MITOCHONDRIA PROTEIN 6"/>
    <property type="match status" value="1"/>
</dbReference>
<dbReference type="Proteomes" id="UP000745764">
    <property type="component" value="Unassembled WGS sequence"/>
</dbReference>
<organism evidence="1 2">
    <name type="scientific">Aureobasidium uvarum</name>
    <dbReference type="NCBI Taxonomy" id="2773716"/>
    <lineage>
        <taxon>Eukaryota</taxon>
        <taxon>Fungi</taxon>
        <taxon>Dikarya</taxon>
        <taxon>Ascomycota</taxon>
        <taxon>Pezizomycotina</taxon>
        <taxon>Dothideomycetes</taxon>
        <taxon>Dothideomycetidae</taxon>
        <taxon>Dothideales</taxon>
        <taxon>Saccotheciaceae</taxon>
        <taxon>Aureobasidium</taxon>
    </lineage>
</organism>
<dbReference type="InterPro" id="IPR051236">
    <property type="entry name" value="HAT_RTT109-like"/>
</dbReference>
<comment type="caution">
    <text evidence="1">The sequence shown here is derived from an EMBL/GenBank/DDBJ whole genome shotgun (WGS) entry which is preliminary data.</text>
</comment>
<sequence>MYLKPLEKLIKLRNANSTDEFWKGVFSRVPGQTVVLLIDFKGESQPTLNMLKKQLEPLRKLDYLTYWNGTTRVLRPLTIVASGKAKLSDIMTLDSSHRDIFFDAPLISLHSDVEDDFTMDPPTYKFNISNSYYASGELKDGVMARINNDESSIASQDASNGQLGQAQDRGLVSRYWGSAGPKYQTTEQIMWGFLIQVGMGILNMDDMSAVRDRTRGMGKLTIQE</sequence>
<keyword evidence="2" id="KW-1185">Reference proteome</keyword>
<dbReference type="PANTHER" id="PTHR31571">
    <property type="entry name" value="ALTERED INHERITANCE OF MITOCHONDRIA PROTEIN 6"/>
    <property type="match status" value="1"/>
</dbReference>
<proteinExistence type="predicted"/>
<dbReference type="AlphaFoldDB" id="A0A9N8KV49"/>
<name>A0A9N8KV49_9PEZI</name>
<evidence type="ECO:0000313" key="2">
    <source>
        <dbReference type="Proteomes" id="UP000745764"/>
    </source>
</evidence>